<keyword evidence="1" id="KW-0732">Signal</keyword>
<protein>
    <recommendedName>
        <fullName evidence="4">PsiF repeat-containing protein</fullName>
    </recommendedName>
</protein>
<evidence type="ECO:0000313" key="2">
    <source>
        <dbReference type="EMBL" id="TDN57111.1"/>
    </source>
</evidence>
<feature type="signal peptide" evidence="1">
    <location>
        <begin position="1"/>
        <end position="24"/>
    </location>
</feature>
<evidence type="ECO:0000313" key="3">
    <source>
        <dbReference type="Proteomes" id="UP000295129"/>
    </source>
</evidence>
<dbReference type="OrthoDB" id="8592152at2"/>
<gene>
    <name evidence="2" type="ORF">C7389_101496</name>
</gene>
<reference evidence="2 3" key="1">
    <citation type="submission" date="2019-03" db="EMBL/GenBank/DDBJ databases">
        <title>Genomic Encyclopedia of Type Strains, Phase IV (KMG-IV): sequencing the most valuable type-strain genomes for metagenomic binning, comparative biology and taxonomic classification.</title>
        <authorList>
            <person name="Goeker M."/>
        </authorList>
    </citation>
    <scope>NUCLEOTIDE SEQUENCE [LARGE SCALE GENOMIC DNA]</scope>
    <source>
        <strain evidence="2 3">DSM 12121</strain>
    </source>
</reference>
<feature type="chain" id="PRO_5020376341" description="PsiF repeat-containing protein" evidence="1">
    <location>
        <begin position="25"/>
        <end position="92"/>
    </location>
</feature>
<comment type="caution">
    <text evidence="2">The sequence shown here is derived from an EMBL/GenBank/DDBJ whole genome shotgun (WGS) entry which is preliminary data.</text>
</comment>
<proteinExistence type="predicted"/>
<accession>A0A4V3BPF2</accession>
<sequence>MRTLPALLAAAVIGSGLFATAAYAADAPAGACMARADEKKLAGAARSSFLKKCEKDANTLCSASATEKKLAGAAKTSFVKKCVSDAVNGAAQ</sequence>
<keyword evidence="3" id="KW-1185">Reference proteome</keyword>
<dbReference type="Proteomes" id="UP000295129">
    <property type="component" value="Unassembled WGS sequence"/>
</dbReference>
<dbReference type="EMBL" id="SNVV01000001">
    <property type="protein sequence ID" value="TDN57111.1"/>
    <property type="molecule type" value="Genomic_DNA"/>
</dbReference>
<organism evidence="2 3">
    <name type="scientific">Azoarcus indigens</name>
    <dbReference type="NCBI Taxonomy" id="29545"/>
    <lineage>
        <taxon>Bacteria</taxon>
        <taxon>Pseudomonadati</taxon>
        <taxon>Pseudomonadota</taxon>
        <taxon>Betaproteobacteria</taxon>
        <taxon>Rhodocyclales</taxon>
        <taxon>Zoogloeaceae</taxon>
        <taxon>Azoarcus</taxon>
    </lineage>
</organism>
<dbReference type="AlphaFoldDB" id="A0A4V3BPF2"/>
<name>A0A4V3BPF2_9RHOO</name>
<evidence type="ECO:0008006" key="4">
    <source>
        <dbReference type="Google" id="ProtNLM"/>
    </source>
</evidence>
<dbReference type="RefSeq" id="WP_133587990.1">
    <property type="nucleotide sequence ID" value="NZ_SNVV01000001.1"/>
</dbReference>
<evidence type="ECO:0000256" key="1">
    <source>
        <dbReference type="SAM" id="SignalP"/>
    </source>
</evidence>